<comment type="caution">
    <text evidence="2">The sequence shown here is derived from an EMBL/GenBank/DDBJ whole genome shotgun (WGS) entry which is preliminary data.</text>
</comment>
<protein>
    <recommendedName>
        <fullName evidence="4">Peptidase aspartic putative domain-containing protein</fullName>
    </recommendedName>
</protein>
<proteinExistence type="predicted"/>
<evidence type="ECO:0008006" key="4">
    <source>
        <dbReference type="Google" id="ProtNLM"/>
    </source>
</evidence>
<evidence type="ECO:0000313" key="2">
    <source>
        <dbReference type="EMBL" id="CAJ0606099.1"/>
    </source>
</evidence>
<feature type="compositionally biased region" description="Polar residues" evidence="1">
    <location>
        <begin position="22"/>
        <end position="40"/>
    </location>
</feature>
<feature type="region of interest" description="Disordered" evidence="1">
    <location>
        <begin position="20"/>
        <end position="58"/>
    </location>
</feature>
<accession>A0AA36H8M2</accession>
<feature type="compositionally biased region" description="Basic and acidic residues" evidence="1">
    <location>
        <begin position="41"/>
        <end position="55"/>
    </location>
</feature>
<dbReference type="Proteomes" id="UP001176961">
    <property type="component" value="Unassembled WGS sequence"/>
</dbReference>
<gene>
    <name evidence="2" type="ORF">CYNAS_LOCUS18082</name>
</gene>
<reference evidence="2" key="1">
    <citation type="submission" date="2023-07" db="EMBL/GenBank/DDBJ databases">
        <authorList>
            <consortium name="CYATHOMIX"/>
        </authorList>
    </citation>
    <scope>NUCLEOTIDE SEQUENCE</scope>
    <source>
        <strain evidence="2">N/A</strain>
    </source>
</reference>
<dbReference type="AlphaFoldDB" id="A0AA36H8M2"/>
<evidence type="ECO:0000313" key="3">
    <source>
        <dbReference type="Proteomes" id="UP001176961"/>
    </source>
</evidence>
<dbReference type="EMBL" id="CATQJL010000316">
    <property type="protein sequence ID" value="CAJ0606099.1"/>
    <property type="molecule type" value="Genomic_DNA"/>
</dbReference>
<organism evidence="2 3">
    <name type="scientific">Cylicocyclus nassatus</name>
    <name type="common">Nematode worm</name>
    <dbReference type="NCBI Taxonomy" id="53992"/>
    <lineage>
        <taxon>Eukaryota</taxon>
        <taxon>Metazoa</taxon>
        <taxon>Ecdysozoa</taxon>
        <taxon>Nematoda</taxon>
        <taxon>Chromadorea</taxon>
        <taxon>Rhabditida</taxon>
        <taxon>Rhabditina</taxon>
        <taxon>Rhabditomorpha</taxon>
        <taxon>Strongyloidea</taxon>
        <taxon>Strongylidae</taxon>
        <taxon>Cylicocyclus</taxon>
    </lineage>
</organism>
<keyword evidence="3" id="KW-1185">Reference proteome</keyword>
<sequence>MLRTETHHALCPKRSDIREGVVSTQTRTGTSINSKAIPQHQTKERPLKTTKDRDTNGTLIVKANDSRDGTLANECESIAHREEFASQKKADKVLLLTGTGKVWNNSERKWIEVKILFDTSADQSFVDSNLAQRIGVKCTQKQRLKMYTFGTTEPKCAEYGLTHVKVSDLEGKQHNLRLFMIPDTIHRRNGVYYVRLPFKEDHTQLPDNRAIANKRLVGILHRLELDPNFLQAHDRTMQDQLEKLKKFPMDNQFLKIA</sequence>
<evidence type="ECO:0000256" key="1">
    <source>
        <dbReference type="SAM" id="MobiDB-lite"/>
    </source>
</evidence>
<name>A0AA36H8M2_CYLNA</name>